<dbReference type="Pfam" id="PF01966">
    <property type="entry name" value="HD"/>
    <property type="match status" value="1"/>
</dbReference>
<dbReference type="SMART" id="SM00471">
    <property type="entry name" value="HDc"/>
    <property type="match status" value="1"/>
</dbReference>
<comment type="caution">
    <text evidence="2">The sequence shown here is derived from an EMBL/GenBank/DDBJ whole genome shotgun (WGS) entry which is preliminary data.</text>
</comment>
<evidence type="ECO:0000259" key="1">
    <source>
        <dbReference type="SMART" id="SM00471"/>
    </source>
</evidence>
<dbReference type="PANTHER" id="PTHR11373">
    <property type="entry name" value="DEOXYNUCLEOSIDE TRIPHOSPHATE TRIPHOSPHOHYDROLASE"/>
    <property type="match status" value="1"/>
</dbReference>
<reference evidence="3" key="1">
    <citation type="journal article" date="2019" name="Int. J. Syst. Evol. Microbiol.">
        <title>The Global Catalogue of Microorganisms (GCM) 10K type strain sequencing project: providing services to taxonomists for standard genome sequencing and annotation.</title>
        <authorList>
            <consortium name="The Broad Institute Genomics Platform"/>
            <consortium name="The Broad Institute Genome Sequencing Center for Infectious Disease"/>
            <person name="Wu L."/>
            <person name="Ma J."/>
        </authorList>
    </citation>
    <scope>NUCLEOTIDE SEQUENCE [LARGE SCALE GENOMIC DNA]</scope>
    <source>
        <strain evidence="3">JCM 18283</strain>
    </source>
</reference>
<organism evidence="2 3">
    <name type="scientific">Mucilaginibacter defluvii</name>
    <dbReference type="NCBI Taxonomy" id="1196019"/>
    <lineage>
        <taxon>Bacteria</taxon>
        <taxon>Pseudomonadati</taxon>
        <taxon>Bacteroidota</taxon>
        <taxon>Sphingobacteriia</taxon>
        <taxon>Sphingobacteriales</taxon>
        <taxon>Sphingobacteriaceae</taxon>
        <taxon>Mucilaginibacter</taxon>
    </lineage>
</organism>
<protein>
    <submittedName>
        <fullName evidence="2">HD domain-containing protein</fullName>
    </submittedName>
</protein>
<dbReference type="Gene3D" id="1.10.3210.10">
    <property type="entry name" value="Hypothetical protein af1432"/>
    <property type="match status" value="1"/>
</dbReference>
<dbReference type="InterPro" id="IPR050135">
    <property type="entry name" value="dGTPase-like"/>
</dbReference>
<dbReference type="RefSeq" id="WP_345333286.1">
    <property type="nucleotide sequence ID" value="NZ_BAABJI010000004.1"/>
</dbReference>
<accession>A0ABP9G3J1</accession>
<gene>
    <name evidence="2" type="ORF">GCM10023313_34810</name>
</gene>
<dbReference type="InterPro" id="IPR003607">
    <property type="entry name" value="HD/PDEase_dom"/>
</dbReference>
<evidence type="ECO:0000313" key="3">
    <source>
        <dbReference type="Proteomes" id="UP001501436"/>
    </source>
</evidence>
<sequence length="408" mass="46769">MNKKKIINDPVYGFISIPEGLVFKLIEHRYFQRLRYIKQSGMTHMVYPGSIHTRFHHALGAMHLMGLAIETLRNKGHEISEAEEEAVTIAILLHDVGHGPFSHALESTIVQGISHEDISSLLMNRLNVEFDGRLNMAINIFNDTYPRRFLHQLVSGQLDMDRLDYLNRDSFFTGVIEGMVGSDRIIKMLNLYDGQIVVEEKGIYSIEKFLIARRLMYWQVYLHKTVIAAEQGLNKILVRARQLALIGKKLFCTPALCHFLYYEISREAFIHNPEHLEIFAQMDDTDIMSAVKVWVNCDDVILATLCRNLVYRDLLHVDITNSKPDELMVNNLRQKASVYYNISEEEAAFFVFTDTVLNDAYKVDDTNIRILMKDGSVKDITAASDNANLTALAKTVTKHILCYPKQLI</sequence>
<dbReference type="Pfam" id="PF19276">
    <property type="entry name" value="HD_assoc_2"/>
    <property type="match status" value="1"/>
</dbReference>
<dbReference type="PANTHER" id="PTHR11373:SF4">
    <property type="entry name" value="DEOXYNUCLEOSIDE TRIPHOSPHATE TRIPHOSPHOHYDROLASE SAMHD1"/>
    <property type="match status" value="1"/>
</dbReference>
<dbReference type="InterPro" id="IPR045509">
    <property type="entry name" value="HD_assoc_2"/>
</dbReference>
<dbReference type="SUPFAM" id="SSF109604">
    <property type="entry name" value="HD-domain/PDEase-like"/>
    <property type="match status" value="1"/>
</dbReference>
<dbReference type="CDD" id="cd00077">
    <property type="entry name" value="HDc"/>
    <property type="match status" value="1"/>
</dbReference>
<dbReference type="InterPro" id="IPR006674">
    <property type="entry name" value="HD_domain"/>
</dbReference>
<evidence type="ECO:0000313" key="2">
    <source>
        <dbReference type="EMBL" id="GAA4927334.1"/>
    </source>
</evidence>
<proteinExistence type="predicted"/>
<dbReference type="Proteomes" id="UP001501436">
    <property type="component" value="Unassembled WGS sequence"/>
</dbReference>
<keyword evidence="3" id="KW-1185">Reference proteome</keyword>
<dbReference type="EMBL" id="BAABJI010000004">
    <property type="protein sequence ID" value="GAA4927334.1"/>
    <property type="molecule type" value="Genomic_DNA"/>
</dbReference>
<feature type="domain" description="HD/PDEase" evidence="1">
    <location>
        <begin position="50"/>
        <end position="175"/>
    </location>
</feature>
<name>A0ABP9G3J1_9SPHI</name>